<organism evidence="3 4">
    <name type="scientific">Leptospira neocaledonica</name>
    <dbReference type="NCBI Taxonomy" id="2023192"/>
    <lineage>
        <taxon>Bacteria</taxon>
        <taxon>Pseudomonadati</taxon>
        <taxon>Spirochaetota</taxon>
        <taxon>Spirochaetia</taxon>
        <taxon>Leptospirales</taxon>
        <taxon>Leptospiraceae</taxon>
        <taxon>Leptospira</taxon>
    </lineage>
</organism>
<dbReference type="NCBIfam" id="TIGR01443">
    <property type="entry name" value="intein_Cterm"/>
    <property type="match status" value="1"/>
</dbReference>
<keyword evidence="1" id="KW-0175">Coiled coil</keyword>
<dbReference type="EMBL" id="NPEA01000004">
    <property type="protein sequence ID" value="PJZ77761.1"/>
    <property type="molecule type" value="Genomic_DNA"/>
</dbReference>
<feature type="domain" description="Hint" evidence="2">
    <location>
        <begin position="179"/>
        <end position="274"/>
    </location>
</feature>
<evidence type="ECO:0000313" key="3">
    <source>
        <dbReference type="EMBL" id="PJZ77761.1"/>
    </source>
</evidence>
<dbReference type="SMART" id="SM00306">
    <property type="entry name" value="HintN"/>
    <property type="match status" value="1"/>
</dbReference>
<protein>
    <submittedName>
        <fullName evidence="3">Toxin</fullName>
    </submittedName>
</protein>
<dbReference type="InterPro" id="IPR030934">
    <property type="entry name" value="Intein_C"/>
</dbReference>
<gene>
    <name evidence="3" type="ORF">CH365_09185</name>
</gene>
<dbReference type="Pfam" id="PF07591">
    <property type="entry name" value="PT-HINT"/>
    <property type="match status" value="1"/>
</dbReference>
<dbReference type="InterPro" id="IPR006141">
    <property type="entry name" value="Intein_N"/>
</dbReference>
<dbReference type="PROSITE" id="PS50818">
    <property type="entry name" value="INTEIN_C_TER"/>
    <property type="match status" value="1"/>
</dbReference>
<dbReference type="Proteomes" id="UP000231843">
    <property type="component" value="Unassembled WGS sequence"/>
</dbReference>
<dbReference type="InterPro" id="IPR036844">
    <property type="entry name" value="Hint_dom_sf"/>
</dbReference>
<evidence type="ECO:0000313" key="4">
    <source>
        <dbReference type="Proteomes" id="UP000231843"/>
    </source>
</evidence>
<dbReference type="SUPFAM" id="SSF51294">
    <property type="entry name" value="Hedgehog/intein (Hint) domain"/>
    <property type="match status" value="1"/>
</dbReference>
<name>A0A2N0A0J2_9LEPT</name>
<evidence type="ECO:0000256" key="1">
    <source>
        <dbReference type="SAM" id="Coils"/>
    </source>
</evidence>
<dbReference type="RefSeq" id="WP_244283080.1">
    <property type="nucleotide sequence ID" value="NZ_NPEA01000004.1"/>
</dbReference>
<dbReference type="AlphaFoldDB" id="A0A2N0A0J2"/>
<dbReference type="InterPro" id="IPR003587">
    <property type="entry name" value="Hint_dom_N"/>
</dbReference>
<sequence>TYDSNTGSWSAVTVESDWAKNFTYMNAQNVADVILKQSDSKKDEAYSAISSDPDIFKNSERVKALAADLGLTPEVLREKLADAKNTIYLDDPNKAAEAKQLLADAMKAIHDEAYGENPNLDLQKAIENSKAVAKVDSGSTEGKFLGDLGMQAKIYFNQLAGNAFGEFAYVNENGDVIFQSCFVAGTLVHTPQGLKTIETLKIGDEVFAFDEESGEKVVRKVTETFINQTTTIFKITDSKGEVIETTWNHPFYLKQGLWVKAKDLMVGDAFLTIDGREIKVVSIEEDIRDEKVYNLEVEDAHTYYVSESGALVHNYLDKARPFLDNFKDALTFINKESLKAVSTINEDLKNANELKKRYNDLIENVNATKAEKVTYITEIKKLDATIKSRTEDLNQRIKEIDTAISFKNKSDELLQQSQYTEYLKKQLEGNGNLTPAEKASVEKTLKEQLAKVKKLKDEVQATFAVVSKRFSGEANRFLNSNLEYTGPFAFLNERVATVNAGGSLLTKSPAFKAENTIVNTAGFVSILKDTKADIIKDFSSEYNGDPSKMSDISKVLDRTFERPNINFKKMQDDPEYSKAVVKNLTNPLYGSQFGRNGTEVQLELVVGSMKRLYPTKEAFLEKALVRKEKESDEDYVIRQVRMRGIASWMYDGTKTIKVIDQEATVIKRLQSGVSVIDPSIIVYKDEVVLNDNKDLASGIAAATCRIYANWMQAVLSQKTNLSFGEFYTSKLMEGDIGMGTQNVAPVLDLGGTPGFDNSYGAPEIGGGAHNFSSLSLSLFGGLLGPNKFTAMLGQFIDMPNPIPFNTLTDKLNEYKKGDVIQIWVDNSNPPGPNHFCLIKKTEEGWINYNHNGRLGEVDFGKVIEPKDFLKTKIYKIYGPND</sequence>
<feature type="coiled-coil region" evidence="1">
    <location>
        <begin position="341"/>
        <end position="371"/>
    </location>
</feature>
<proteinExistence type="predicted"/>
<dbReference type="PROSITE" id="PS50817">
    <property type="entry name" value="INTEIN_N_TER"/>
    <property type="match status" value="1"/>
</dbReference>
<reference evidence="3 4" key="1">
    <citation type="submission" date="2017-07" db="EMBL/GenBank/DDBJ databases">
        <title>Leptospira spp. isolated from tropical soils.</title>
        <authorList>
            <person name="Thibeaux R."/>
            <person name="Iraola G."/>
            <person name="Ferres I."/>
            <person name="Bierque E."/>
            <person name="Girault D."/>
            <person name="Soupe-Gilbert M.-E."/>
            <person name="Picardeau M."/>
            <person name="Goarant C."/>
        </authorList>
    </citation>
    <scope>NUCLEOTIDE SEQUENCE [LARGE SCALE GENOMIC DNA]</scope>
    <source>
        <strain evidence="3 4">ES4-C-A1</strain>
    </source>
</reference>
<comment type="caution">
    <text evidence="3">The sequence shown here is derived from an EMBL/GenBank/DDBJ whole genome shotgun (WGS) entry which is preliminary data.</text>
</comment>
<dbReference type="GO" id="GO:0016539">
    <property type="term" value="P:intein-mediated protein splicing"/>
    <property type="evidence" value="ECO:0007669"/>
    <property type="project" value="InterPro"/>
</dbReference>
<evidence type="ECO:0000259" key="2">
    <source>
        <dbReference type="SMART" id="SM00306"/>
    </source>
</evidence>
<feature type="non-terminal residue" evidence="3">
    <location>
        <position position="1"/>
    </location>
</feature>
<dbReference type="CDD" id="cd00081">
    <property type="entry name" value="Hint"/>
    <property type="match status" value="1"/>
</dbReference>
<dbReference type="Gene3D" id="2.170.16.10">
    <property type="entry name" value="Hedgehog/Intein (Hint) domain"/>
    <property type="match status" value="1"/>
</dbReference>
<accession>A0A2N0A0J2</accession>
<keyword evidence="4" id="KW-1185">Reference proteome</keyword>